<dbReference type="EMBL" id="PFFQ01000018">
    <property type="protein sequence ID" value="PIW17927.1"/>
    <property type="molecule type" value="Genomic_DNA"/>
</dbReference>
<proteinExistence type="predicted"/>
<reference evidence="2 3" key="1">
    <citation type="submission" date="2017-09" db="EMBL/GenBank/DDBJ databases">
        <title>Depth-based differentiation of microbial function through sediment-hosted aquifers and enrichment of novel symbionts in the deep terrestrial subsurface.</title>
        <authorList>
            <person name="Probst A.J."/>
            <person name="Ladd B."/>
            <person name="Jarett J.K."/>
            <person name="Geller-Mcgrath D.E."/>
            <person name="Sieber C.M."/>
            <person name="Emerson J.B."/>
            <person name="Anantharaman K."/>
            <person name="Thomas B.C."/>
            <person name="Malmstrom R."/>
            <person name="Stieglmeier M."/>
            <person name="Klingl A."/>
            <person name="Woyke T."/>
            <person name="Ryan C.M."/>
            <person name="Banfield J.F."/>
        </authorList>
    </citation>
    <scope>NUCLEOTIDE SEQUENCE [LARGE SCALE GENOMIC DNA]</scope>
    <source>
        <strain evidence="2">CG17_big_fil_post_rev_8_21_14_2_50_48_46</strain>
    </source>
</reference>
<evidence type="ECO:0000259" key="1">
    <source>
        <dbReference type="Pfam" id="PF13182"/>
    </source>
</evidence>
<comment type="caution">
    <text evidence="2">The sequence shown here is derived from an EMBL/GenBank/DDBJ whole genome shotgun (WGS) entry which is preliminary data.</text>
</comment>
<dbReference type="AlphaFoldDB" id="A0A2M7G789"/>
<feature type="domain" description="DUF4007" evidence="1">
    <location>
        <begin position="21"/>
        <end position="313"/>
    </location>
</feature>
<dbReference type="Proteomes" id="UP000231019">
    <property type="component" value="Unassembled WGS sequence"/>
</dbReference>
<organism evidence="2 3">
    <name type="scientific">bacterium (Candidatus Blackallbacteria) CG17_big_fil_post_rev_8_21_14_2_50_48_46</name>
    <dbReference type="NCBI Taxonomy" id="2014261"/>
    <lineage>
        <taxon>Bacteria</taxon>
        <taxon>Candidatus Blackallbacteria</taxon>
    </lineage>
</organism>
<evidence type="ECO:0000313" key="2">
    <source>
        <dbReference type="EMBL" id="PIW17927.1"/>
    </source>
</evidence>
<accession>A0A2M7G789</accession>
<dbReference type="Pfam" id="PF13182">
    <property type="entry name" value="DUF4007"/>
    <property type="match status" value="1"/>
</dbReference>
<dbReference type="InterPro" id="IPR025248">
    <property type="entry name" value="DUF4007"/>
</dbReference>
<sequence length="317" mass="36258">MSDAVLNKQSEDFLRQALPVFARHETFHPRFGWLKKGYDRTKQDPAIFLQQDAPVTLGVGKNMVNAIRYWTQAFKLIEEAGESESKGTEYLPSDFGLNLLDDNGWDPYLENLGSLWLLHWYLVKPVSIAATWYFAFNAFSHIEFNSDEFLKELSDFRTLYFPRANAVEASLKKDANCFLRMYAEGASNKKGVREESIDSPFIQLGLMQSHRSHHYQFNIGYKPTLPPEIIVFACLDFAAMYSTGQTLKLDSLLFKPGSPGFVFRLNEASLCEAIEKVARKFKQVQYSEAAGLLQLSFQGDPKTLGHKLLNRYYKEQA</sequence>
<evidence type="ECO:0000313" key="3">
    <source>
        <dbReference type="Proteomes" id="UP000231019"/>
    </source>
</evidence>
<gene>
    <name evidence="2" type="ORF">COW36_06915</name>
</gene>
<protein>
    <submittedName>
        <fullName evidence="2">DUF4007 domain-containing protein</fullName>
    </submittedName>
</protein>
<name>A0A2M7G789_9BACT</name>